<proteinExistence type="predicted"/>
<dbReference type="GO" id="GO:0016787">
    <property type="term" value="F:hydrolase activity"/>
    <property type="evidence" value="ECO:0007669"/>
    <property type="project" value="UniProtKB-UniRule"/>
</dbReference>
<dbReference type="GO" id="GO:0005829">
    <property type="term" value="C:cytosol"/>
    <property type="evidence" value="ECO:0007669"/>
    <property type="project" value="TreeGrafter"/>
</dbReference>
<evidence type="ECO:0000256" key="1">
    <source>
        <dbReference type="ARBA" id="ARBA00022741"/>
    </source>
</evidence>
<protein>
    <submittedName>
        <fullName evidence="7">Helicase</fullName>
    </submittedName>
</protein>
<keyword evidence="3 5" id="KW-0347">Helicase</keyword>
<evidence type="ECO:0000256" key="2">
    <source>
        <dbReference type="ARBA" id="ARBA00022801"/>
    </source>
</evidence>
<dbReference type="InterPro" id="IPR027785">
    <property type="entry name" value="UvrD-like_helicase_C"/>
</dbReference>
<keyword evidence="1 5" id="KW-0547">Nucleotide-binding</keyword>
<dbReference type="PANTHER" id="PTHR11070">
    <property type="entry name" value="UVRD / RECB / PCRA DNA HELICASE FAMILY MEMBER"/>
    <property type="match status" value="1"/>
</dbReference>
<evidence type="ECO:0000259" key="6">
    <source>
        <dbReference type="PROSITE" id="PS51198"/>
    </source>
</evidence>
<reference evidence="7 8" key="1">
    <citation type="submission" date="2018-12" db="EMBL/GenBank/DDBJ databases">
        <title>Glycomyces sp. YIM 121974 draft genome.</title>
        <authorList>
            <person name="Li Q."/>
        </authorList>
    </citation>
    <scope>NUCLEOTIDE SEQUENCE [LARGE SCALE GENOMIC DNA]</scope>
    <source>
        <strain evidence="7 8">YIM 121974</strain>
    </source>
</reference>
<evidence type="ECO:0000256" key="4">
    <source>
        <dbReference type="ARBA" id="ARBA00022840"/>
    </source>
</evidence>
<comment type="caution">
    <text evidence="7">The sequence shown here is derived from an EMBL/GenBank/DDBJ whole genome shotgun (WGS) entry which is preliminary data.</text>
</comment>
<keyword evidence="2 5" id="KW-0378">Hydrolase</keyword>
<feature type="binding site" evidence="5">
    <location>
        <begin position="303"/>
        <end position="310"/>
    </location>
    <ligand>
        <name>ATP</name>
        <dbReference type="ChEBI" id="CHEBI:30616"/>
    </ligand>
</feature>
<dbReference type="PANTHER" id="PTHR11070:SF2">
    <property type="entry name" value="ATP-DEPENDENT DNA HELICASE SRS2"/>
    <property type="match status" value="1"/>
</dbReference>
<keyword evidence="4 5" id="KW-0067">ATP-binding</keyword>
<dbReference type="OrthoDB" id="9787585at2"/>
<dbReference type="Pfam" id="PF13538">
    <property type="entry name" value="UvrD_C_2"/>
    <property type="match status" value="1"/>
</dbReference>
<dbReference type="Gene3D" id="3.40.50.300">
    <property type="entry name" value="P-loop containing nucleotide triphosphate hydrolases"/>
    <property type="match status" value="2"/>
</dbReference>
<name>A0A426V582_9ACTN</name>
<gene>
    <name evidence="7" type="ORF">EIW28_04630</name>
</gene>
<evidence type="ECO:0000256" key="3">
    <source>
        <dbReference type="ARBA" id="ARBA00022806"/>
    </source>
</evidence>
<evidence type="ECO:0000256" key="5">
    <source>
        <dbReference type="PROSITE-ProRule" id="PRU00560"/>
    </source>
</evidence>
<dbReference type="SUPFAM" id="SSF52540">
    <property type="entry name" value="P-loop containing nucleoside triphosphate hydrolases"/>
    <property type="match status" value="1"/>
</dbReference>
<accession>A0A426V582</accession>
<dbReference type="GO" id="GO:0000725">
    <property type="term" value="P:recombinational repair"/>
    <property type="evidence" value="ECO:0007669"/>
    <property type="project" value="TreeGrafter"/>
</dbReference>
<dbReference type="GO" id="GO:0005524">
    <property type="term" value="F:ATP binding"/>
    <property type="evidence" value="ECO:0007669"/>
    <property type="project" value="UniProtKB-UniRule"/>
</dbReference>
<dbReference type="AlphaFoldDB" id="A0A426V582"/>
<evidence type="ECO:0000313" key="8">
    <source>
        <dbReference type="Proteomes" id="UP000277256"/>
    </source>
</evidence>
<feature type="domain" description="UvrD-like helicase ATP-binding" evidence="6">
    <location>
        <begin position="282"/>
        <end position="701"/>
    </location>
</feature>
<organism evidence="7 8">
    <name type="scientific">Glycomyces terrestris</name>
    <dbReference type="NCBI Taxonomy" id="2493553"/>
    <lineage>
        <taxon>Bacteria</taxon>
        <taxon>Bacillati</taxon>
        <taxon>Actinomycetota</taxon>
        <taxon>Actinomycetes</taxon>
        <taxon>Glycomycetales</taxon>
        <taxon>Glycomycetaceae</taxon>
        <taxon>Glycomyces</taxon>
    </lineage>
</organism>
<evidence type="ECO:0000313" key="7">
    <source>
        <dbReference type="EMBL" id="RRS02026.1"/>
    </source>
</evidence>
<dbReference type="InterPro" id="IPR000212">
    <property type="entry name" value="DNA_helicase_UvrD/REP"/>
</dbReference>
<keyword evidence="8" id="KW-1185">Reference proteome</keyword>
<dbReference type="PROSITE" id="PS51198">
    <property type="entry name" value="UVRD_HELICASE_ATP_BIND"/>
    <property type="match status" value="1"/>
</dbReference>
<dbReference type="EMBL" id="RSEB01000001">
    <property type="protein sequence ID" value="RRS02026.1"/>
    <property type="molecule type" value="Genomic_DNA"/>
</dbReference>
<sequence>MNPTRLPHCSLAISSVSPVTPRGAVKTAYTVTNGGPGVGGGVGEVIRGLAAERDGAAPAAVRLISSTAIGTARRRGRPSAVALARDVSAPTSSAPSQRRAVSAAITPAARAEQVRLDGLYARVDRLRDEAAERLGEAGRRHVENDQERSQRDAETLLYRRRIALLDAVEEGLCFGRLDYIDPHEAPMYLGRIGIHAEGGEQLLVDWRSEAGRRFYLATAANPAGVRRRRHLHTRGRRIRSVNDEVLDLDAAADSGSTIGSEGALMAALDAARTGTMKDIVATIQAEQDRIIRAPLEGVMIVDGAPGTGKTAVALHRAAYLLYEHRDRLKRQGVLIIGPGKQFLRYISEVLPGLAETDVLLRTPAQLVPGIAADRPETEAVAAVKGRAVMAGVIASAVADRQVVPREPLPVDFEGHELWLRPEKITAARDAARETGLAHNEARETFHKRVIADLATQYADIIGEDPLGGENLLGLADRAQFAVEIASDPVIRGQIEELWPELTPEELLEDLFASRERIASAAAVLGPEERALLHRRPGGWSEADVALLDEAAEHLGEVERAQRPGGPSAEQIAYAQDVLTIAQGSASFDFEDEESELLQATDVIDEFWLGERQVDERFVSVAERAAADRRWIFGHVIVDEAQELSPMEWRALLRRCVTRSFTVAGDLAQAAGPAAPASWGAVFGDADLVWRAEQLTVSYRTPKEIMNVAVRVLDAIGIDAPRPRSVRESGHEPWLEVAGEELDRVVEEQVAAEKRIVGEGSVAVVTTAERAAGLAGIADASVLTVKQAKGLEFDSVIVVDPDAVAATGLRNLYVALTRATKRLGVVAPDKPVFPGAEVL</sequence>
<dbReference type="InterPro" id="IPR027417">
    <property type="entry name" value="P-loop_NTPase"/>
</dbReference>
<dbReference type="GO" id="GO:0003677">
    <property type="term" value="F:DNA binding"/>
    <property type="evidence" value="ECO:0007669"/>
    <property type="project" value="InterPro"/>
</dbReference>
<dbReference type="GO" id="GO:0043138">
    <property type="term" value="F:3'-5' DNA helicase activity"/>
    <property type="evidence" value="ECO:0007669"/>
    <property type="project" value="TreeGrafter"/>
</dbReference>
<dbReference type="Proteomes" id="UP000277256">
    <property type="component" value="Unassembled WGS sequence"/>
</dbReference>
<dbReference type="InterPro" id="IPR014016">
    <property type="entry name" value="UvrD-like_ATP-bd"/>
</dbReference>